<dbReference type="Gene3D" id="3.40.50.2300">
    <property type="match status" value="1"/>
</dbReference>
<feature type="modified residue" description="4-aspartylphosphate" evidence="11">
    <location>
        <position position="420"/>
    </location>
</feature>
<dbReference type="PANTHER" id="PTHR45339:SF1">
    <property type="entry name" value="HYBRID SIGNAL TRANSDUCTION HISTIDINE KINASE J"/>
    <property type="match status" value="1"/>
</dbReference>
<evidence type="ECO:0000256" key="10">
    <source>
        <dbReference type="PROSITE-ProRule" id="PRU00110"/>
    </source>
</evidence>
<evidence type="ECO:0000259" key="13">
    <source>
        <dbReference type="PROSITE" id="PS50110"/>
    </source>
</evidence>
<keyword evidence="3 11" id="KW-0597">Phosphoprotein</keyword>
<dbReference type="Pfam" id="PF01627">
    <property type="entry name" value="Hpt"/>
    <property type="match status" value="1"/>
</dbReference>
<evidence type="ECO:0000256" key="1">
    <source>
        <dbReference type="ARBA" id="ARBA00004651"/>
    </source>
</evidence>
<evidence type="ECO:0000256" key="2">
    <source>
        <dbReference type="ARBA" id="ARBA00022475"/>
    </source>
</evidence>
<reference evidence="15 16" key="1">
    <citation type="submission" date="2020-05" db="EMBL/GenBank/DDBJ databases">
        <title>Azospirillum oleiclasticum sp. nov, a nitrogen-fixing and heavy crude oil-emulsifying bacterium isolated from the crude oil of Yumen Oilfield.</title>
        <authorList>
            <person name="Wu D."/>
            <person name="Cai M."/>
            <person name="Zhang X."/>
        </authorList>
    </citation>
    <scope>NUCLEOTIDE SEQUENCE [LARGE SCALE GENOMIC DNA]</scope>
    <source>
        <strain evidence="15 16">ROY-1-1-2</strain>
    </source>
</reference>
<evidence type="ECO:0000313" key="15">
    <source>
        <dbReference type="EMBL" id="NYZ18794.1"/>
    </source>
</evidence>
<keyword evidence="6" id="KW-0067">ATP-binding</keyword>
<comment type="subcellular location">
    <subcellularLocation>
        <location evidence="1">Cell membrane</location>
        <topology evidence="1">Multi-pass membrane protein</topology>
    </subcellularLocation>
</comment>
<dbReference type="SUPFAM" id="SSF52172">
    <property type="entry name" value="CheY-like"/>
    <property type="match status" value="1"/>
</dbReference>
<evidence type="ECO:0000256" key="8">
    <source>
        <dbReference type="ARBA" id="ARBA00023012"/>
    </source>
</evidence>
<name>A0ABX2T3B7_9PROT</name>
<dbReference type="InterPro" id="IPR001789">
    <property type="entry name" value="Sig_transdc_resp-reg_receiver"/>
</dbReference>
<evidence type="ECO:0000256" key="12">
    <source>
        <dbReference type="SAM" id="MobiDB-lite"/>
    </source>
</evidence>
<proteinExistence type="predicted"/>
<keyword evidence="4" id="KW-0812">Transmembrane</keyword>
<feature type="region of interest" description="Disordered" evidence="12">
    <location>
        <begin position="342"/>
        <end position="363"/>
    </location>
</feature>
<dbReference type="EMBL" id="JABFDB010000001">
    <property type="protein sequence ID" value="NYZ18794.1"/>
    <property type="molecule type" value="Genomic_DNA"/>
</dbReference>
<gene>
    <name evidence="15" type="ORF">HND93_03650</name>
</gene>
<keyword evidence="2" id="KW-1003">Cell membrane</keyword>
<evidence type="ECO:0000256" key="3">
    <source>
        <dbReference type="ARBA" id="ARBA00022553"/>
    </source>
</evidence>
<keyword evidence="16" id="KW-1185">Reference proteome</keyword>
<evidence type="ECO:0000256" key="5">
    <source>
        <dbReference type="ARBA" id="ARBA00022741"/>
    </source>
</evidence>
<accession>A0ABX2T3B7</accession>
<evidence type="ECO:0000259" key="14">
    <source>
        <dbReference type="PROSITE" id="PS50894"/>
    </source>
</evidence>
<feature type="domain" description="HPt" evidence="14">
    <location>
        <begin position="521"/>
        <end position="617"/>
    </location>
</feature>
<evidence type="ECO:0000256" key="9">
    <source>
        <dbReference type="ARBA" id="ARBA00023136"/>
    </source>
</evidence>
<dbReference type="InterPro" id="IPR036641">
    <property type="entry name" value="HPT_dom_sf"/>
</dbReference>
<protein>
    <submittedName>
        <fullName evidence="15">Response regulator</fullName>
    </submittedName>
</protein>
<keyword evidence="9" id="KW-0472">Membrane</keyword>
<dbReference type="SUPFAM" id="SSF47226">
    <property type="entry name" value="Histidine-containing phosphotransfer domain, HPT domain"/>
    <property type="match status" value="1"/>
</dbReference>
<dbReference type="PROSITE" id="PS50110">
    <property type="entry name" value="RESPONSE_REGULATORY"/>
    <property type="match status" value="1"/>
</dbReference>
<dbReference type="CDD" id="cd17546">
    <property type="entry name" value="REC_hyHK_CKI1_RcsC-like"/>
    <property type="match status" value="1"/>
</dbReference>
<evidence type="ECO:0000256" key="11">
    <source>
        <dbReference type="PROSITE-ProRule" id="PRU00169"/>
    </source>
</evidence>
<organism evidence="15 16">
    <name type="scientific">Azospirillum oleiclasticum</name>
    <dbReference type="NCBI Taxonomy" id="2735135"/>
    <lineage>
        <taxon>Bacteria</taxon>
        <taxon>Pseudomonadati</taxon>
        <taxon>Pseudomonadota</taxon>
        <taxon>Alphaproteobacteria</taxon>
        <taxon>Rhodospirillales</taxon>
        <taxon>Azospirillaceae</taxon>
        <taxon>Azospirillum</taxon>
    </lineage>
</organism>
<dbReference type="Pfam" id="PF00072">
    <property type="entry name" value="Response_reg"/>
    <property type="match status" value="1"/>
</dbReference>
<comment type="caution">
    <text evidence="15">The sequence shown here is derived from an EMBL/GenBank/DDBJ whole genome shotgun (WGS) entry which is preliminary data.</text>
</comment>
<dbReference type="InterPro" id="IPR011006">
    <property type="entry name" value="CheY-like_superfamily"/>
</dbReference>
<feature type="region of interest" description="Disordered" evidence="12">
    <location>
        <begin position="1"/>
        <end position="22"/>
    </location>
</feature>
<evidence type="ECO:0000256" key="7">
    <source>
        <dbReference type="ARBA" id="ARBA00022989"/>
    </source>
</evidence>
<keyword evidence="5" id="KW-0547">Nucleotide-binding</keyword>
<evidence type="ECO:0000313" key="16">
    <source>
        <dbReference type="Proteomes" id="UP000584642"/>
    </source>
</evidence>
<dbReference type="InterPro" id="IPR008207">
    <property type="entry name" value="Sig_transdc_His_kin_Hpt_dom"/>
</dbReference>
<evidence type="ECO:0000256" key="6">
    <source>
        <dbReference type="ARBA" id="ARBA00022840"/>
    </source>
</evidence>
<feature type="domain" description="Response regulatory" evidence="13">
    <location>
        <begin position="371"/>
        <end position="489"/>
    </location>
</feature>
<dbReference type="PANTHER" id="PTHR45339">
    <property type="entry name" value="HYBRID SIGNAL TRANSDUCTION HISTIDINE KINASE J"/>
    <property type="match status" value="1"/>
</dbReference>
<keyword evidence="8" id="KW-0902">Two-component regulatory system</keyword>
<dbReference type="RefSeq" id="WP_180280509.1">
    <property type="nucleotide sequence ID" value="NZ_JABFDB010000001.1"/>
</dbReference>
<feature type="modified residue" description="Phosphohistidine" evidence="10">
    <location>
        <position position="564"/>
    </location>
</feature>
<sequence length="625" mass="64518">MTATDHTDMTGEGGDVGSPWPPGRRLTAVVGAALVAGLLAGGATGLAGVAGWAIADGNGGTEPIHSTTGELADVSGQLATSIALYAAAGPSGRDPARARLELDAARIAALLSRLPPDGSDSTTAATMRRLLAGIGAEIEDLRRLVARHDEEVRALDAIARQVRERHRLFERSLALPGDAARATLPGDDADGTRRHEARNDLDETGDELASHLYAALATGDAADLAKHRSEAGRLADRLRRTLESERVDETTVRRMDAARRLAALGVDTDNVFERREALADLAAAALAAAHGARDRADALGALARATSNGDTPGFRPVAPALVAAALASGLVTALALAASLQSTGARPPRPPTAASEGGNAPVPAGTLPPLRIVVADDEPLNRMVAAALLGRNGHSVTLAEDGAAAVESVVREPADLVIMDLRMPRLDGIGATRAIRALPDPRRAGTRIVVLTASAIPDDARDAEAAGADAVLPKPLRWDTLEPLLRRLFTNDASPPEPAHEPVAAPAGATDVDETAIRQMREMLPAERVNALIGTTEAALAAHHAALMAAWTSGNREEVSALAHRIAGVAGVYGCTALRAAAQAVEQAIDRGIEDPSDLIRTVDGKTGPALAYLRSLLPGGPERG</sequence>
<dbReference type="Gene3D" id="1.20.120.160">
    <property type="entry name" value="HPT domain"/>
    <property type="match status" value="1"/>
</dbReference>
<keyword evidence="7" id="KW-1133">Transmembrane helix</keyword>
<dbReference type="Proteomes" id="UP000584642">
    <property type="component" value="Unassembled WGS sequence"/>
</dbReference>
<evidence type="ECO:0000256" key="4">
    <source>
        <dbReference type="ARBA" id="ARBA00022692"/>
    </source>
</evidence>
<dbReference type="SMART" id="SM00448">
    <property type="entry name" value="REC"/>
    <property type="match status" value="1"/>
</dbReference>
<dbReference type="PROSITE" id="PS50894">
    <property type="entry name" value="HPT"/>
    <property type="match status" value="1"/>
</dbReference>